<organism evidence="1 2">
    <name type="scientific">Ehrlichia canis (strain Jake)</name>
    <dbReference type="NCBI Taxonomy" id="269484"/>
    <lineage>
        <taxon>Bacteria</taxon>
        <taxon>Pseudomonadati</taxon>
        <taxon>Pseudomonadota</taxon>
        <taxon>Alphaproteobacteria</taxon>
        <taxon>Rickettsiales</taxon>
        <taxon>Anaplasmataceae</taxon>
        <taxon>Ehrlichia</taxon>
    </lineage>
</organism>
<protein>
    <submittedName>
        <fullName evidence="1">Uncharacterized protein</fullName>
    </submittedName>
</protein>
<accession>A0ACA6AVN6</accession>
<evidence type="ECO:0000313" key="2">
    <source>
        <dbReference type="Proteomes" id="UP000000435"/>
    </source>
</evidence>
<dbReference type="EMBL" id="CP000107">
    <property type="protein sequence ID" value="AAZ68521.1"/>
    <property type="molecule type" value="Genomic_DNA"/>
</dbReference>
<keyword evidence="2" id="KW-1185">Reference proteome</keyword>
<name>A0ACA6AVN6_EHRCJ</name>
<proteinExistence type="predicted"/>
<dbReference type="Proteomes" id="UP000000435">
    <property type="component" value="Chromosome"/>
</dbReference>
<reference evidence="2" key="1">
    <citation type="journal article" date="2006" name="J. Bacteriol.">
        <title>The genome of the obligately intracellular bacterium Ehrlichia canis reveals themes of complex membrane structure and immune evasion strategies.</title>
        <authorList>
            <person name="Mavromatis K."/>
            <person name="Doyle C.K."/>
            <person name="Lykidis A."/>
            <person name="Ivanova N."/>
            <person name="Francino M.P."/>
            <person name="Chain P."/>
            <person name="Shin M."/>
            <person name="Malfatti S."/>
            <person name="Larimer F."/>
            <person name="Copeland A."/>
            <person name="Detter J.C."/>
            <person name="Land M."/>
            <person name="Richardson P.M."/>
            <person name="Yu X.J."/>
            <person name="Walker D.H."/>
            <person name="McBride J.W."/>
            <person name="Kyrpides N.C."/>
        </authorList>
    </citation>
    <scope>NUCLEOTIDE SEQUENCE [LARGE SCALE GENOMIC DNA]</scope>
    <source>
        <strain evidence="2">Jake</strain>
    </source>
</reference>
<gene>
    <name evidence="1" type="ordered locus">Ecaj_0484</name>
</gene>
<evidence type="ECO:0000313" key="1">
    <source>
        <dbReference type="EMBL" id="AAZ68521.1"/>
    </source>
</evidence>
<sequence>MDLRLLLLKCGLPILLPTNTCIYNTESGMYYTLDMHMNARLAPTLQSSDDDQFHRIYGVRFTRYTAVCSITLNQHVVLMFGNNQSSGELAFLVVRMPRYLMRDASLRGLMLNRNDLLTYGCISELQDVISYEDYTLMLFDKFKEHMKINCHTPDPRTHILDFYNDDDRLFCISYFNTVLHDVKVNELTNKQIYVMKFQ</sequence>